<keyword evidence="5 12" id="KW-0064">Aspartyl protease</keyword>
<keyword evidence="7" id="KW-0472">Membrane</keyword>
<comment type="caution">
    <text evidence="15">The sequence shown here is derived from an EMBL/GenBank/DDBJ whole genome shotgun (WGS) entry which is preliminary data.</text>
</comment>
<dbReference type="InterPro" id="IPR001461">
    <property type="entry name" value="Aspartic_peptidase_A1"/>
</dbReference>
<evidence type="ECO:0000259" key="14">
    <source>
        <dbReference type="PROSITE" id="PS51767"/>
    </source>
</evidence>
<keyword evidence="4 12" id="KW-0645">Protease</keyword>
<dbReference type="GO" id="GO:0006508">
    <property type="term" value="P:proteolysis"/>
    <property type="evidence" value="ECO:0007669"/>
    <property type="project" value="UniProtKB-KW"/>
</dbReference>
<dbReference type="GO" id="GO:0004190">
    <property type="term" value="F:aspartic-type endopeptidase activity"/>
    <property type="evidence" value="ECO:0007669"/>
    <property type="project" value="UniProtKB-KW"/>
</dbReference>
<feature type="disulfide bond" evidence="11">
    <location>
        <begin position="208"/>
        <end position="216"/>
    </location>
</feature>
<dbReference type="PROSITE" id="PS00141">
    <property type="entry name" value="ASP_PROTEASE"/>
    <property type="match status" value="1"/>
</dbReference>
<evidence type="ECO:0000256" key="10">
    <source>
        <dbReference type="PIRSR" id="PIRSR601461-1"/>
    </source>
</evidence>
<protein>
    <submittedName>
        <fullName evidence="15">Aspartic peptidase A1</fullName>
    </submittedName>
</protein>
<dbReference type="PANTHER" id="PTHR47966">
    <property type="entry name" value="BETA-SITE APP-CLEAVING ENZYME, ISOFORM A-RELATED"/>
    <property type="match status" value="1"/>
</dbReference>
<dbReference type="InterPro" id="IPR021109">
    <property type="entry name" value="Peptidase_aspartic_dom_sf"/>
</dbReference>
<reference evidence="15" key="1">
    <citation type="submission" date="2020-11" db="EMBL/GenBank/DDBJ databases">
        <authorList>
            <consortium name="DOE Joint Genome Institute"/>
            <person name="Ahrendt S."/>
            <person name="Riley R."/>
            <person name="Andreopoulos W."/>
            <person name="Labutti K."/>
            <person name="Pangilinan J."/>
            <person name="Ruiz-Duenas F.J."/>
            <person name="Barrasa J.M."/>
            <person name="Sanchez-Garcia M."/>
            <person name="Camarero S."/>
            <person name="Miyauchi S."/>
            <person name="Serrano A."/>
            <person name="Linde D."/>
            <person name="Babiker R."/>
            <person name="Drula E."/>
            <person name="Ayuso-Fernandez I."/>
            <person name="Pacheco R."/>
            <person name="Padilla G."/>
            <person name="Ferreira P."/>
            <person name="Barriuso J."/>
            <person name="Kellner H."/>
            <person name="Castanera R."/>
            <person name="Alfaro M."/>
            <person name="Ramirez L."/>
            <person name="Pisabarro A.G."/>
            <person name="Kuo A."/>
            <person name="Tritt A."/>
            <person name="Lipzen A."/>
            <person name="He G."/>
            <person name="Yan M."/>
            <person name="Ng V."/>
            <person name="Cullen D."/>
            <person name="Martin F."/>
            <person name="Rosso M.-N."/>
            <person name="Henrissat B."/>
            <person name="Hibbett D."/>
            <person name="Martinez A.T."/>
            <person name="Grigoriev I.V."/>
        </authorList>
    </citation>
    <scope>NUCLEOTIDE SEQUENCE</scope>
    <source>
        <strain evidence="15">CIRM-BRFM 674</strain>
    </source>
</reference>
<dbReference type="FunFam" id="2.40.70.10:FF:000008">
    <property type="entry name" value="Cathepsin D"/>
    <property type="match status" value="1"/>
</dbReference>
<name>A0A9P6D5V4_9AGAR</name>
<evidence type="ECO:0000256" key="4">
    <source>
        <dbReference type="ARBA" id="ARBA00022670"/>
    </source>
</evidence>
<dbReference type="Proteomes" id="UP000807469">
    <property type="component" value="Unassembled WGS sequence"/>
</dbReference>
<dbReference type="PANTHER" id="PTHR47966:SF75">
    <property type="entry name" value="ENDOPEPTIDASE (CTSD), PUTATIVE (AFU_ORTHOLOGUE AFUA_4G07040)-RELATED"/>
    <property type="match status" value="1"/>
</dbReference>
<evidence type="ECO:0000256" key="5">
    <source>
        <dbReference type="ARBA" id="ARBA00022750"/>
    </source>
</evidence>
<dbReference type="CDD" id="cd05471">
    <property type="entry name" value="pepsin_like"/>
    <property type="match status" value="1"/>
</dbReference>
<feature type="domain" description="Peptidase A1" evidence="14">
    <location>
        <begin position="177"/>
        <end position="495"/>
    </location>
</feature>
<evidence type="ECO:0000256" key="9">
    <source>
        <dbReference type="ARBA" id="ARBA00023288"/>
    </source>
</evidence>
<dbReference type="GO" id="GO:0005886">
    <property type="term" value="C:plasma membrane"/>
    <property type="evidence" value="ECO:0007669"/>
    <property type="project" value="UniProtKB-SubCell"/>
</dbReference>
<accession>A0A9P6D5V4</accession>
<dbReference type="FunFam" id="2.40.70.10:FF:000060">
    <property type="entry name" value="Aspartic-type endopeptidase ctsD"/>
    <property type="match status" value="1"/>
</dbReference>
<evidence type="ECO:0000256" key="7">
    <source>
        <dbReference type="ARBA" id="ARBA00023136"/>
    </source>
</evidence>
<dbReference type="InterPro" id="IPR001969">
    <property type="entry name" value="Aspartic_peptidase_AS"/>
</dbReference>
<feature type="region of interest" description="Disordered" evidence="13">
    <location>
        <begin position="129"/>
        <end position="149"/>
    </location>
</feature>
<keyword evidence="3" id="KW-1003">Cell membrane</keyword>
<dbReference type="InterPro" id="IPR033121">
    <property type="entry name" value="PEPTIDASE_A1"/>
</dbReference>
<evidence type="ECO:0000256" key="8">
    <source>
        <dbReference type="ARBA" id="ARBA00023180"/>
    </source>
</evidence>
<evidence type="ECO:0000256" key="13">
    <source>
        <dbReference type="SAM" id="MobiDB-lite"/>
    </source>
</evidence>
<comment type="similarity">
    <text evidence="2 12">Belongs to the peptidase A1 family.</text>
</comment>
<evidence type="ECO:0000256" key="1">
    <source>
        <dbReference type="ARBA" id="ARBA00004236"/>
    </source>
</evidence>
<keyword evidence="9" id="KW-0449">Lipoprotein</keyword>
<dbReference type="AlphaFoldDB" id="A0A9P6D5V4"/>
<dbReference type="OrthoDB" id="2747330at2759"/>
<dbReference type="SUPFAM" id="SSF50630">
    <property type="entry name" value="Acid proteases"/>
    <property type="match status" value="1"/>
</dbReference>
<keyword evidence="6 12" id="KW-0378">Hydrolase</keyword>
<evidence type="ECO:0000313" key="16">
    <source>
        <dbReference type="Proteomes" id="UP000807469"/>
    </source>
</evidence>
<evidence type="ECO:0000256" key="2">
    <source>
        <dbReference type="ARBA" id="ARBA00007447"/>
    </source>
</evidence>
<dbReference type="Gene3D" id="2.40.70.10">
    <property type="entry name" value="Acid Proteases"/>
    <property type="match status" value="2"/>
</dbReference>
<keyword evidence="11" id="KW-1015">Disulfide bond</keyword>
<evidence type="ECO:0000256" key="12">
    <source>
        <dbReference type="RuleBase" id="RU000454"/>
    </source>
</evidence>
<proteinExistence type="inferred from homology"/>
<dbReference type="Pfam" id="PF00026">
    <property type="entry name" value="Asp"/>
    <property type="match status" value="1"/>
</dbReference>
<sequence>MLTTQVVESVPLARRSPKFVSLPLRRVQQARGLHPQIYLQQHINRGLRRLARMTGRAGPTHETLVENLERRVLEIEGPEGLERRFNRMGVPRRSVEDNVLEKRYNRIGVPKQSVTVASAGSASLASLKKGKNNKAKGGNGAAGSQPAAVPAASVTNANTPSTDDSLGLDIEAQDVGYLATVQMGTPPRDFLILMDSGSADLWVGAENCQSQGGGGCGNHNFLGPQSSSSFVDSGNPFSVTYGTGSVSGDIVTDDLVVAGLSLKSHTFGVATTESVDFSSNTTPFDGLMGLAQSTLSEQQTDTPVESLAKAGLIPAAITSFKISRLADNLNDGEITFGALDTTKFDSNTLVSIPNVNQDGFWEGALDSVSVDGTDLGLNGRTAILDTGTTLMIVPAADAQTIHNSIAGSASDGQGGFTVPCTTNASVALTFGGQEFTIDPRDIAFQPVDANNPTGDCVSGIASGNIGGADEWLVGDVFLKNAYFSTDEGQNTVSLAKLV</sequence>
<organism evidence="15 16">
    <name type="scientific">Pholiota conissans</name>
    <dbReference type="NCBI Taxonomy" id="109636"/>
    <lineage>
        <taxon>Eukaryota</taxon>
        <taxon>Fungi</taxon>
        <taxon>Dikarya</taxon>
        <taxon>Basidiomycota</taxon>
        <taxon>Agaricomycotina</taxon>
        <taxon>Agaricomycetes</taxon>
        <taxon>Agaricomycetidae</taxon>
        <taxon>Agaricales</taxon>
        <taxon>Agaricineae</taxon>
        <taxon>Strophariaceae</taxon>
        <taxon>Pholiota</taxon>
    </lineage>
</organism>
<evidence type="ECO:0000256" key="6">
    <source>
        <dbReference type="ARBA" id="ARBA00022801"/>
    </source>
</evidence>
<keyword evidence="8" id="KW-0325">Glycoprotein</keyword>
<dbReference type="EMBL" id="MU155144">
    <property type="protein sequence ID" value="KAF9484345.1"/>
    <property type="molecule type" value="Genomic_DNA"/>
</dbReference>
<comment type="subcellular location">
    <subcellularLocation>
        <location evidence="1">Cell membrane</location>
    </subcellularLocation>
</comment>
<evidence type="ECO:0000256" key="3">
    <source>
        <dbReference type="ARBA" id="ARBA00022475"/>
    </source>
</evidence>
<dbReference type="PRINTS" id="PR00792">
    <property type="entry name" value="PEPSIN"/>
</dbReference>
<dbReference type="PROSITE" id="PS51767">
    <property type="entry name" value="PEPTIDASE_A1"/>
    <property type="match status" value="1"/>
</dbReference>
<evidence type="ECO:0000313" key="15">
    <source>
        <dbReference type="EMBL" id="KAF9484345.1"/>
    </source>
</evidence>
<keyword evidence="16" id="KW-1185">Reference proteome</keyword>
<feature type="active site" evidence="10">
    <location>
        <position position="385"/>
    </location>
</feature>
<dbReference type="InterPro" id="IPR034164">
    <property type="entry name" value="Pepsin-like_dom"/>
</dbReference>
<gene>
    <name evidence="15" type="ORF">BDN70DRAFT_797798</name>
</gene>
<feature type="active site" evidence="10">
    <location>
        <position position="195"/>
    </location>
</feature>
<evidence type="ECO:0000256" key="11">
    <source>
        <dbReference type="PIRSR" id="PIRSR601461-2"/>
    </source>
</evidence>